<dbReference type="SMART" id="SM00703">
    <property type="entry name" value="NRF"/>
    <property type="match status" value="1"/>
</dbReference>
<feature type="transmembrane region" description="Helical" evidence="1">
    <location>
        <begin position="470"/>
        <end position="490"/>
    </location>
</feature>
<evidence type="ECO:0000256" key="2">
    <source>
        <dbReference type="SAM" id="SignalP"/>
    </source>
</evidence>
<feature type="transmembrane region" description="Helical" evidence="1">
    <location>
        <begin position="337"/>
        <end position="356"/>
    </location>
</feature>
<evidence type="ECO:0000313" key="4">
    <source>
        <dbReference type="Proteomes" id="UP001652625"/>
    </source>
</evidence>
<dbReference type="Pfam" id="PF01757">
    <property type="entry name" value="Acyl_transf_3"/>
    <property type="match status" value="1"/>
</dbReference>
<evidence type="ECO:0000256" key="1">
    <source>
        <dbReference type="SAM" id="Phobius"/>
    </source>
</evidence>
<dbReference type="PANTHER" id="PTHR11161:SF0">
    <property type="entry name" value="O-ACYLTRANSFERASE LIKE PROTEIN"/>
    <property type="match status" value="1"/>
</dbReference>
<dbReference type="InterPro" id="IPR002656">
    <property type="entry name" value="Acyl_transf_3_dom"/>
</dbReference>
<feature type="domain" description="Nose resistant-to-fluoxetine protein N-terminal" evidence="3">
    <location>
        <begin position="55"/>
        <end position="159"/>
    </location>
</feature>
<reference evidence="5" key="1">
    <citation type="submission" date="2025-08" db="UniProtKB">
        <authorList>
            <consortium name="RefSeq"/>
        </authorList>
    </citation>
    <scope>IDENTIFICATION</scope>
</reference>
<feature type="transmembrane region" description="Helical" evidence="1">
    <location>
        <begin position="377"/>
        <end position="395"/>
    </location>
</feature>
<name>A0ABM4DNF2_HYDVU</name>
<keyword evidence="1" id="KW-0812">Transmembrane</keyword>
<feature type="transmembrane region" description="Helical" evidence="1">
    <location>
        <begin position="664"/>
        <end position="686"/>
    </location>
</feature>
<feature type="transmembrane region" description="Helical" evidence="1">
    <location>
        <begin position="556"/>
        <end position="577"/>
    </location>
</feature>
<dbReference type="InterPro" id="IPR006621">
    <property type="entry name" value="Nose-resist-to-fluoxetine_N"/>
</dbReference>
<feature type="transmembrane region" description="Helical" evidence="1">
    <location>
        <begin position="589"/>
        <end position="612"/>
    </location>
</feature>
<evidence type="ECO:0000313" key="5">
    <source>
        <dbReference type="RefSeq" id="XP_065676088.1"/>
    </source>
</evidence>
<proteinExistence type="predicted"/>
<dbReference type="InterPro" id="IPR052728">
    <property type="entry name" value="O2_lipid_transport_reg"/>
</dbReference>
<dbReference type="RefSeq" id="XP_065676088.1">
    <property type="nucleotide sequence ID" value="XM_065820016.1"/>
</dbReference>
<dbReference type="GeneID" id="100197759"/>
<feature type="transmembrane region" description="Helical" evidence="1">
    <location>
        <begin position="189"/>
        <end position="211"/>
    </location>
</feature>
<gene>
    <name evidence="5" type="primary">LOC100197759</name>
</gene>
<feature type="chain" id="PRO_5046490662" evidence="2">
    <location>
        <begin position="22"/>
        <end position="702"/>
    </location>
</feature>
<evidence type="ECO:0000259" key="3">
    <source>
        <dbReference type="SMART" id="SM00703"/>
    </source>
</evidence>
<keyword evidence="2" id="KW-0732">Signal</keyword>
<dbReference type="Proteomes" id="UP001652625">
    <property type="component" value="Chromosome 15"/>
</dbReference>
<keyword evidence="4" id="KW-1185">Reference proteome</keyword>
<protein>
    <submittedName>
        <fullName evidence="5">Nose resistant to fluoxetine protein 6 isoform X3</fullName>
    </submittedName>
</protein>
<feature type="signal peptide" evidence="2">
    <location>
        <begin position="1"/>
        <end position="21"/>
    </location>
</feature>
<feature type="transmembrane region" description="Helical" evidence="1">
    <location>
        <begin position="298"/>
        <end position="317"/>
    </location>
</feature>
<accession>A0ABM4DNF2</accession>
<feature type="transmembrane region" description="Helical" evidence="1">
    <location>
        <begin position="526"/>
        <end position="544"/>
    </location>
</feature>
<keyword evidence="1" id="KW-1133">Transmembrane helix</keyword>
<keyword evidence="1" id="KW-0472">Membrane</keyword>
<sequence length="702" mass="79284">MILKFCFWFIMILGLCYMCNTKNITFPKTSYLIKSSISSLLDNIISTAGLVGDNGHPCLQGFRNLKNNAVPYFDSMGKLGAGIENGNTFLLGSYSECMSLPAFHFCTLSDIMIAQKLSITLGVCMPESCTSTDLVNFLKGVANLTKDLNSTAFSISNQGILSQLFGVSDTCYKNGKKEFLSGASTGSRVMVVISIILASLCLCGSAIDVLLKYLSKYRPKIPYEAVQSEIETERNPYSSVFPEKTSDKSSVNFSSSYDLSENALVKFFLCFSMIRNLHTLFDTNIPDNSITSIHGLRVISITWVMLGHSLIFGLPYYDDIVIAISWTNQYLFQAIDNAMVSVDTFFLLSGLLVAYLSMKRYKKAGNLSLFHFYIHRYLRLTPSYIYATFFYAYLFPLLSDGPLWYTQNEDSIPIKSCVKYWWTNLLYINNFYPELANMCLNWSWYLSNDMQFYVVSPIILYVMHRFQLRGTLIINGIIIILCMIANGLLIDHYDGNPLISSLFTSLSSSNSMPGYLSYTQNIYMKPYARIISYAVGLILGFLLFKEYKFFTKKKYVKNIAGWAISIAVALAVVYGPYSTTKHTWSKAEIITYGVSFRFVWCLAVGWVIYACHNGYGGYVNSILSWKTFIPLSRLSYSTYLVHPFVIYLFFASSQVAVHMTLLTYAYHFAATVVLSFSIAVILVLVVEYPVFNLEKLVLKTVA</sequence>
<organism evidence="4 5">
    <name type="scientific">Hydra vulgaris</name>
    <name type="common">Hydra</name>
    <name type="synonym">Hydra attenuata</name>
    <dbReference type="NCBI Taxonomy" id="6087"/>
    <lineage>
        <taxon>Eukaryota</taxon>
        <taxon>Metazoa</taxon>
        <taxon>Cnidaria</taxon>
        <taxon>Hydrozoa</taxon>
        <taxon>Hydroidolina</taxon>
        <taxon>Anthoathecata</taxon>
        <taxon>Aplanulata</taxon>
        <taxon>Hydridae</taxon>
        <taxon>Hydra</taxon>
    </lineage>
</organism>
<dbReference type="PANTHER" id="PTHR11161">
    <property type="entry name" value="O-ACYLTRANSFERASE"/>
    <property type="match status" value="1"/>
</dbReference>
<dbReference type="Pfam" id="PF20146">
    <property type="entry name" value="NRF"/>
    <property type="match status" value="1"/>
</dbReference>
<feature type="transmembrane region" description="Helical" evidence="1">
    <location>
        <begin position="633"/>
        <end position="652"/>
    </location>
</feature>